<evidence type="ECO:0000313" key="1">
    <source>
        <dbReference type="EMBL" id="NNM75022.1"/>
    </source>
</evidence>
<accession>A0A849I6B5</accession>
<sequence length="153" mass="16492">MPERWVGAVVVGDAITLVEAEVPADGAITILADESWPLQKGDRPVAYAAAYQRISDYVTDNKISKAIVKESAVSLGGTKKAHLLSAEFRGVVLAALASKIPTETHAKASLSKTFGERKVDDYLSDSKFWEQECKGKLRAGSREAALMILASRD</sequence>
<proteinExistence type="predicted"/>
<dbReference type="Proteomes" id="UP000564885">
    <property type="component" value="Unassembled WGS sequence"/>
</dbReference>
<name>A0A849I6B5_9HYPH</name>
<dbReference type="AlphaFoldDB" id="A0A849I6B5"/>
<reference evidence="1 2" key="1">
    <citation type="submission" date="2020-04" db="EMBL/GenBank/DDBJ databases">
        <title>Enterovirga sp. isolate from soil.</title>
        <authorList>
            <person name="Chea S."/>
            <person name="Kim D.-U."/>
        </authorList>
    </citation>
    <scope>NUCLEOTIDE SEQUENCE [LARGE SCALE GENOMIC DNA]</scope>
    <source>
        <strain evidence="1 2">DB1703</strain>
    </source>
</reference>
<dbReference type="EMBL" id="JABEPP010000007">
    <property type="protein sequence ID" value="NNM75022.1"/>
    <property type="molecule type" value="Genomic_DNA"/>
</dbReference>
<comment type="caution">
    <text evidence="1">The sequence shown here is derived from an EMBL/GenBank/DDBJ whole genome shotgun (WGS) entry which is preliminary data.</text>
</comment>
<evidence type="ECO:0000313" key="2">
    <source>
        <dbReference type="Proteomes" id="UP000564885"/>
    </source>
</evidence>
<keyword evidence="2" id="KW-1185">Reference proteome</keyword>
<dbReference type="RefSeq" id="WP_171220526.1">
    <property type="nucleotide sequence ID" value="NZ_JABEPP010000007.1"/>
</dbReference>
<protein>
    <submittedName>
        <fullName evidence="1">Uncharacterized protein</fullName>
    </submittedName>
</protein>
<gene>
    <name evidence="1" type="ORF">HJG44_21915</name>
</gene>
<organism evidence="1 2">
    <name type="scientific">Enterovirga aerilata</name>
    <dbReference type="NCBI Taxonomy" id="2730920"/>
    <lineage>
        <taxon>Bacteria</taxon>
        <taxon>Pseudomonadati</taxon>
        <taxon>Pseudomonadota</taxon>
        <taxon>Alphaproteobacteria</taxon>
        <taxon>Hyphomicrobiales</taxon>
        <taxon>Methylobacteriaceae</taxon>
        <taxon>Enterovirga</taxon>
    </lineage>
</organism>